<dbReference type="EMBL" id="CP027303">
    <property type="protein sequence ID" value="AWO74958.1"/>
    <property type="molecule type" value="Genomic_DNA"/>
</dbReference>
<keyword evidence="1" id="KW-0812">Transmembrane</keyword>
<gene>
    <name evidence="2" type="ORF">C1N76_10950</name>
</gene>
<reference evidence="3" key="1">
    <citation type="submission" date="2018-02" db="EMBL/GenBank/DDBJ databases">
        <title>The complete genome of bacterial strain SGAirxxxx.</title>
        <authorList>
            <person name="Schuster S.C."/>
        </authorList>
    </citation>
    <scope>NUCLEOTIDE SEQUENCE [LARGE SCALE GENOMIC DNA]</scope>
    <source>
        <strain evidence="3">SGAir0734</strain>
    </source>
</reference>
<accession>A0A2Z3N7V8</accession>
<organism evidence="2 3">
    <name type="scientific">Geobacillus thermoleovorans</name>
    <name type="common">Bacillus thermoleovorans</name>
    <dbReference type="NCBI Taxonomy" id="33941"/>
    <lineage>
        <taxon>Bacteria</taxon>
        <taxon>Bacillati</taxon>
        <taxon>Bacillota</taxon>
        <taxon>Bacilli</taxon>
        <taxon>Bacillales</taxon>
        <taxon>Anoxybacillaceae</taxon>
        <taxon>Geobacillus</taxon>
        <taxon>Geobacillus thermoleovorans group</taxon>
    </lineage>
</organism>
<dbReference type="Proteomes" id="UP000246996">
    <property type="component" value="Chromosome"/>
</dbReference>
<dbReference type="RefSeq" id="WP_033016777.1">
    <property type="nucleotide sequence ID" value="NZ_CP027303.2"/>
</dbReference>
<proteinExistence type="predicted"/>
<protein>
    <submittedName>
        <fullName evidence="2">Uncharacterized protein</fullName>
    </submittedName>
</protein>
<evidence type="ECO:0000256" key="1">
    <source>
        <dbReference type="SAM" id="Phobius"/>
    </source>
</evidence>
<name>A0A2Z3N7V8_GEOTH</name>
<keyword evidence="1" id="KW-0472">Membrane</keyword>
<evidence type="ECO:0000313" key="3">
    <source>
        <dbReference type="Proteomes" id="UP000246996"/>
    </source>
</evidence>
<dbReference type="AlphaFoldDB" id="A0A2Z3N7V8"/>
<feature type="transmembrane region" description="Helical" evidence="1">
    <location>
        <begin position="12"/>
        <end position="30"/>
    </location>
</feature>
<evidence type="ECO:0000313" key="2">
    <source>
        <dbReference type="EMBL" id="AWO74958.1"/>
    </source>
</evidence>
<keyword evidence="1" id="KW-1133">Transmembrane helix</keyword>
<feature type="transmembrane region" description="Helical" evidence="1">
    <location>
        <begin position="42"/>
        <end position="62"/>
    </location>
</feature>
<sequence length="73" mass="8507">MKKIIGILSQVNMSVLLIAFFFLLYDLTLLKLDVFGNRTVGVFYIRELVSLVSAILTVKSFFKIENRYKEKEE</sequence>